<comment type="similarity">
    <text evidence="2">Belongs to the peptidase C85 family.</text>
</comment>
<dbReference type="InterPro" id="IPR050704">
    <property type="entry name" value="Peptidase_C85-like"/>
</dbReference>
<dbReference type="GO" id="GO:0016579">
    <property type="term" value="P:protein deubiquitination"/>
    <property type="evidence" value="ECO:0007669"/>
    <property type="project" value="TreeGrafter"/>
</dbReference>
<dbReference type="EMBL" id="BDGG01000002">
    <property type="protein sequence ID" value="GAU93485.1"/>
    <property type="molecule type" value="Genomic_DNA"/>
</dbReference>
<dbReference type="PANTHER" id="PTHR12419">
    <property type="entry name" value="OTU DOMAIN CONTAINING PROTEIN"/>
    <property type="match status" value="1"/>
</dbReference>
<reference evidence="10 11" key="1">
    <citation type="journal article" date="2016" name="Nat. Commun.">
        <title>Extremotolerant tardigrade genome and improved radiotolerance of human cultured cells by tardigrade-unique protein.</title>
        <authorList>
            <person name="Hashimoto T."/>
            <person name="Horikawa D.D."/>
            <person name="Saito Y."/>
            <person name="Kuwahara H."/>
            <person name="Kozuka-Hata H."/>
            <person name="Shin-I T."/>
            <person name="Minakuchi Y."/>
            <person name="Ohishi K."/>
            <person name="Motoyama A."/>
            <person name="Aizu T."/>
            <person name="Enomoto A."/>
            <person name="Kondo K."/>
            <person name="Tanaka S."/>
            <person name="Hara Y."/>
            <person name="Koshikawa S."/>
            <person name="Sagara H."/>
            <person name="Miura T."/>
            <person name="Yokobori S."/>
            <person name="Miyagawa K."/>
            <person name="Suzuki Y."/>
            <person name="Kubo T."/>
            <person name="Oyama M."/>
            <person name="Kohara Y."/>
            <person name="Fujiyama A."/>
            <person name="Arakawa K."/>
            <person name="Katayama T."/>
            <person name="Toyoda A."/>
            <person name="Kunieda T."/>
        </authorList>
    </citation>
    <scope>NUCLEOTIDE SEQUENCE [LARGE SCALE GENOMIC DNA]</scope>
    <source>
        <strain evidence="10 11">YOKOZUNA-1</strain>
    </source>
</reference>
<dbReference type="InterPro" id="IPR003323">
    <property type="entry name" value="OTU_dom"/>
</dbReference>
<dbReference type="Proteomes" id="UP000186922">
    <property type="component" value="Unassembled WGS sequence"/>
</dbReference>
<keyword evidence="4" id="KW-0645">Protease</keyword>
<evidence type="ECO:0000256" key="1">
    <source>
        <dbReference type="ARBA" id="ARBA00000707"/>
    </source>
</evidence>
<proteinExistence type="inferred from homology"/>
<dbReference type="GO" id="GO:0006508">
    <property type="term" value="P:proteolysis"/>
    <property type="evidence" value="ECO:0007669"/>
    <property type="project" value="UniProtKB-KW"/>
</dbReference>
<feature type="domain" description="OTU" evidence="9">
    <location>
        <begin position="163"/>
        <end position="286"/>
    </location>
</feature>
<keyword evidence="11" id="KW-1185">Reference proteome</keyword>
<evidence type="ECO:0000256" key="5">
    <source>
        <dbReference type="ARBA" id="ARBA00022786"/>
    </source>
</evidence>
<evidence type="ECO:0000256" key="4">
    <source>
        <dbReference type="ARBA" id="ARBA00022670"/>
    </source>
</evidence>
<dbReference type="Pfam" id="PF02338">
    <property type="entry name" value="OTU"/>
    <property type="match status" value="1"/>
</dbReference>
<dbReference type="AlphaFoldDB" id="A0A1D1UYL4"/>
<evidence type="ECO:0000256" key="8">
    <source>
        <dbReference type="SAM" id="MobiDB-lite"/>
    </source>
</evidence>
<feature type="compositionally biased region" description="Low complexity" evidence="8">
    <location>
        <begin position="73"/>
        <end position="84"/>
    </location>
</feature>
<feature type="compositionally biased region" description="Basic residues" evidence="8">
    <location>
        <begin position="1"/>
        <end position="10"/>
    </location>
</feature>
<accession>A0A1D1UYL4</accession>
<feature type="region of interest" description="Disordered" evidence="8">
    <location>
        <begin position="1"/>
        <end position="35"/>
    </location>
</feature>
<feature type="compositionally biased region" description="Acidic residues" evidence="8">
    <location>
        <begin position="124"/>
        <end position="135"/>
    </location>
</feature>
<comment type="catalytic activity">
    <reaction evidence="1">
        <text>Thiol-dependent hydrolysis of ester, thioester, amide, peptide and isopeptide bonds formed by the C-terminal Gly of ubiquitin (a 76-residue protein attached to proteins as an intracellular targeting signal).</text>
        <dbReference type="EC" id="3.4.19.12"/>
    </reaction>
</comment>
<evidence type="ECO:0000256" key="2">
    <source>
        <dbReference type="ARBA" id="ARBA00010407"/>
    </source>
</evidence>
<dbReference type="STRING" id="947166.A0A1D1UYL4"/>
<sequence length="450" mass="50547">MTILPKKKGPKERAEGTTSRGHSHGPPSPLVPQQIADSAVAYNLLTDPLVSNQNRAESGLEFYQSSHQQPGTSRSSPLAPHSSSGLCKPSVSHLATRNKKQKCYSDDEDEQTNGDRLRASGQQQDEEERNSDDESEARIAITAEELIQKETAFSKLLQEKRKLVIKPMKEDGACLFRAVADQVMGDEEMHDMVRQQCLDYMERNEDYFSQYITEDFQQYIRRKRTLTEHGNHIEIQAMSEVYNRRIEVFEYDIDPINVFQGAHPQENAPVRVSYHQKCHYNSVIDPYAATIGVGLGMPDFHPGLAEQRLMSQAIGQSEEEASIIEKQMLQDKMSATDWEATNEAIEQQIAQESYLEWLKQSEKDTRRTGEGAPSTSSSSLPSSAVRQGSPNPSTSSPTSMRLVDQLNHLPPAIFGLSDWEEEDGNVLAQVLASSQAEYLESLKRDQNANR</sequence>
<evidence type="ECO:0000256" key="3">
    <source>
        <dbReference type="ARBA" id="ARBA00012759"/>
    </source>
</evidence>
<dbReference type="OrthoDB" id="409956at2759"/>
<evidence type="ECO:0000256" key="6">
    <source>
        <dbReference type="ARBA" id="ARBA00022801"/>
    </source>
</evidence>
<dbReference type="PANTHER" id="PTHR12419:SF4">
    <property type="entry name" value="OTU DOMAIN-CONTAINING PROTEIN 5"/>
    <property type="match status" value="1"/>
</dbReference>
<feature type="region of interest" description="Disordered" evidence="8">
    <location>
        <begin position="56"/>
        <end position="136"/>
    </location>
</feature>
<dbReference type="GO" id="GO:0004843">
    <property type="term" value="F:cysteine-type deubiquitinase activity"/>
    <property type="evidence" value="ECO:0007669"/>
    <property type="project" value="UniProtKB-EC"/>
</dbReference>
<name>A0A1D1UYL4_RAMVA</name>
<dbReference type="InterPro" id="IPR038765">
    <property type="entry name" value="Papain-like_cys_pep_sf"/>
</dbReference>
<gene>
    <name evidence="10" type="primary">RvY_05420-1</name>
    <name evidence="10" type="synonym">RvY_05420.1</name>
    <name evidence="10" type="ORF">RvY_05420</name>
</gene>
<comment type="caution">
    <text evidence="10">The sequence shown here is derived from an EMBL/GenBank/DDBJ whole genome shotgun (WGS) entry which is preliminary data.</text>
</comment>
<dbReference type="CDD" id="cd22752">
    <property type="entry name" value="OTU_OTUD5-like"/>
    <property type="match status" value="1"/>
</dbReference>
<dbReference type="GO" id="GO:0061578">
    <property type="term" value="F:K63-linked deubiquitinase activity"/>
    <property type="evidence" value="ECO:0007669"/>
    <property type="project" value="TreeGrafter"/>
</dbReference>
<organism evidence="10 11">
    <name type="scientific">Ramazzottius varieornatus</name>
    <name type="common">Water bear</name>
    <name type="synonym">Tardigrade</name>
    <dbReference type="NCBI Taxonomy" id="947166"/>
    <lineage>
        <taxon>Eukaryota</taxon>
        <taxon>Metazoa</taxon>
        <taxon>Ecdysozoa</taxon>
        <taxon>Tardigrada</taxon>
        <taxon>Eutardigrada</taxon>
        <taxon>Parachela</taxon>
        <taxon>Hypsibioidea</taxon>
        <taxon>Ramazzottiidae</taxon>
        <taxon>Ramazzottius</taxon>
    </lineage>
</organism>
<dbReference type="SUPFAM" id="SSF54001">
    <property type="entry name" value="Cysteine proteinases"/>
    <property type="match status" value="1"/>
</dbReference>
<evidence type="ECO:0000313" key="11">
    <source>
        <dbReference type="Proteomes" id="UP000186922"/>
    </source>
</evidence>
<keyword evidence="6" id="KW-0378">Hydrolase</keyword>
<feature type="region of interest" description="Disordered" evidence="8">
    <location>
        <begin position="362"/>
        <end position="399"/>
    </location>
</feature>
<dbReference type="FunFam" id="3.90.70.80:FF:000018">
    <property type="entry name" value="OTU domain-containing protein 5-B"/>
    <property type="match status" value="1"/>
</dbReference>
<dbReference type="EC" id="3.4.19.12" evidence="3"/>
<feature type="compositionally biased region" description="Low complexity" evidence="8">
    <location>
        <begin position="373"/>
        <end position="399"/>
    </location>
</feature>
<dbReference type="PROSITE" id="PS50802">
    <property type="entry name" value="OTU"/>
    <property type="match status" value="1"/>
</dbReference>
<dbReference type="Gene3D" id="3.90.70.80">
    <property type="match status" value="1"/>
</dbReference>
<protein>
    <recommendedName>
        <fullName evidence="3">ubiquitinyl hydrolase 1</fullName>
        <ecNumber evidence="3">3.4.19.12</ecNumber>
    </recommendedName>
    <alternativeName>
        <fullName evidence="7">Deubiquitinating enzyme A</fullName>
    </alternativeName>
</protein>
<feature type="compositionally biased region" description="Polar residues" evidence="8">
    <location>
        <begin position="63"/>
        <end position="72"/>
    </location>
</feature>
<evidence type="ECO:0000313" key="10">
    <source>
        <dbReference type="EMBL" id="GAU93485.1"/>
    </source>
</evidence>
<evidence type="ECO:0000259" key="9">
    <source>
        <dbReference type="PROSITE" id="PS50802"/>
    </source>
</evidence>
<keyword evidence="5" id="KW-0833">Ubl conjugation pathway</keyword>
<evidence type="ECO:0000256" key="7">
    <source>
        <dbReference type="ARBA" id="ARBA00033460"/>
    </source>
</evidence>